<evidence type="ECO:0000256" key="1">
    <source>
        <dbReference type="SAM" id="Phobius"/>
    </source>
</evidence>
<gene>
    <name evidence="2" type="ORF">GCM10022423_05370</name>
</gene>
<keyword evidence="1" id="KW-0812">Transmembrane</keyword>
<proteinExistence type="predicted"/>
<comment type="caution">
    <text evidence="2">The sequence shown here is derived from an EMBL/GenBank/DDBJ whole genome shotgun (WGS) entry which is preliminary data.</text>
</comment>
<feature type="transmembrane region" description="Helical" evidence="1">
    <location>
        <begin position="153"/>
        <end position="176"/>
    </location>
</feature>
<reference evidence="3" key="1">
    <citation type="journal article" date="2019" name="Int. J. Syst. Evol. Microbiol.">
        <title>The Global Catalogue of Microorganisms (GCM) 10K type strain sequencing project: providing services to taxonomists for standard genome sequencing and annotation.</title>
        <authorList>
            <consortium name="The Broad Institute Genomics Platform"/>
            <consortium name="The Broad Institute Genome Sequencing Center for Infectious Disease"/>
            <person name="Wu L."/>
            <person name="Ma J."/>
        </authorList>
    </citation>
    <scope>NUCLEOTIDE SEQUENCE [LARGE SCALE GENOMIC DNA]</scope>
    <source>
        <strain evidence="3">JCM 17337</strain>
    </source>
</reference>
<feature type="transmembrane region" description="Helical" evidence="1">
    <location>
        <begin position="121"/>
        <end position="141"/>
    </location>
</feature>
<accession>A0ABP7GD33</accession>
<evidence type="ECO:0000313" key="3">
    <source>
        <dbReference type="Proteomes" id="UP001500748"/>
    </source>
</evidence>
<sequence>MTNNCLNCNQEILGKFCSNCSQAASTHRFSLHHVIQHDFIHGIFHFDKGFFYTIKELFTRPGHSIREYVQGKRVKHFNYFSTIILLLAIGYFLKKWTNFDASYFYDDKKEIEGVLKVLKDYAKITIFLHIPIVSLLSYFLFKKSKQNYTENLVLNSYLLCGTLVISFILVICMIFSDNENFLVFVNYFLTVLTCLYVSIFYYQYFSAFDLKKSQLIIRVIIISILYLITKQATNNILNIIGLKYFH</sequence>
<keyword evidence="1" id="KW-1133">Transmembrane helix</keyword>
<dbReference type="EMBL" id="BAABDU010000002">
    <property type="protein sequence ID" value="GAA3757877.1"/>
    <property type="molecule type" value="Genomic_DNA"/>
</dbReference>
<evidence type="ECO:0008006" key="4">
    <source>
        <dbReference type="Google" id="ProtNLM"/>
    </source>
</evidence>
<dbReference type="RefSeq" id="WP_345139910.1">
    <property type="nucleotide sequence ID" value="NZ_BAABDU010000002.1"/>
</dbReference>
<keyword evidence="3" id="KW-1185">Reference proteome</keyword>
<feature type="transmembrane region" description="Helical" evidence="1">
    <location>
        <begin position="76"/>
        <end position="93"/>
    </location>
</feature>
<dbReference type="InterPro" id="IPR022134">
    <property type="entry name" value="DUF3667"/>
</dbReference>
<feature type="transmembrane region" description="Helical" evidence="1">
    <location>
        <begin position="215"/>
        <end position="233"/>
    </location>
</feature>
<organism evidence="2 3">
    <name type="scientific">Flavobacterium ginsengiterrae</name>
    <dbReference type="NCBI Taxonomy" id="871695"/>
    <lineage>
        <taxon>Bacteria</taxon>
        <taxon>Pseudomonadati</taxon>
        <taxon>Bacteroidota</taxon>
        <taxon>Flavobacteriia</taxon>
        <taxon>Flavobacteriales</taxon>
        <taxon>Flavobacteriaceae</taxon>
        <taxon>Flavobacterium</taxon>
    </lineage>
</organism>
<dbReference type="Pfam" id="PF12412">
    <property type="entry name" value="DUF3667"/>
    <property type="match status" value="1"/>
</dbReference>
<protein>
    <recommendedName>
        <fullName evidence="4">DUF3667 domain-containing protein</fullName>
    </recommendedName>
</protein>
<feature type="transmembrane region" description="Helical" evidence="1">
    <location>
        <begin position="182"/>
        <end position="203"/>
    </location>
</feature>
<dbReference type="Proteomes" id="UP001500748">
    <property type="component" value="Unassembled WGS sequence"/>
</dbReference>
<evidence type="ECO:0000313" key="2">
    <source>
        <dbReference type="EMBL" id="GAA3757877.1"/>
    </source>
</evidence>
<keyword evidence="1" id="KW-0472">Membrane</keyword>
<name>A0ABP7GD33_9FLAO</name>